<feature type="chain" id="PRO_5025678037" evidence="1">
    <location>
        <begin position="24"/>
        <end position="62"/>
    </location>
</feature>
<keyword evidence="1" id="KW-0732">Signal</keyword>
<accession>A0A699W091</accession>
<reference evidence="2" key="1">
    <citation type="journal article" date="2019" name="Sci. Rep.">
        <title>Draft genome of Tanacetum cinerariifolium, the natural source of mosquito coil.</title>
        <authorList>
            <person name="Yamashiro T."/>
            <person name="Shiraishi A."/>
            <person name="Satake H."/>
            <person name="Nakayama K."/>
        </authorList>
    </citation>
    <scope>NUCLEOTIDE SEQUENCE</scope>
</reference>
<evidence type="ECO:0000256" key="1">
    <source>
        <dbReference type="SAM" id="SignalP"/>
    </source>
</evidence>
<protein>
    <submittedName>
        <fullName evidence="2">Uncharacterized protein</fullName>
    </submittedName>
</protein>
<dbReference type="AlphaFoldDB" id="A0A699W091"/>
<sequence length="62" mass="5908">AHGLARAAPAAATAAAAAGAVLAFRVWGAGHCLHLARAQCAAARKVAAAGRPRPAGSGLAPE</sequence>
<evidence type="ECO:0000313" key="2">
    <source>
        <dbReference type="EMBL" id="GFD40059.1"/>
    </source>
</evidence>
<comment type="caution">
    <text evidence="2">The sequence shown here is derived from an EMBL/GenBank/DDBJ whole genome shotgun (WGS) entry which is preliminary data.</text>
</comment>
<feature type="non-terminal residue" evidence="2">
    <location>
        <position position="1"/>
    </location>
</feature>
<proteinExistence type="predicted"/>
<name>A0A699W091_TANCI</name>
<organism evidence="2">
    <name type="scientific">Tanacetum cinerariifolium</name>
    <name type="common">Dalmatian daisy</name>
    <name type="synonym">Chrysanthemum cinerariifolium</name>
    <dbReference type="NCBI Taxonomy" id="118510"/>
    <lineage>
        <taxon>Eukaryota</taxon>
        <taxon>Viridiplantae</taxon>
        <taxon>Streptophyta</taxon>
        <taxon>Embryophyta</taxon>
        <taxon>Tracheophyta</taxon>
        <taxon>Spermatophyta</taxon>
        <taxon>Magnoliopsida</taxon>
        <taxon>eudicotyledons</taxon>
        <taxon>Gunneridae</taxon>
        <taxon>Pentapetalae</taxon>
        <taxon>asterids</taxon>
        <taxon>campanulids</taxon>
        <taxon>Asterales</taxon>
        <taxon>Asteraceae</taxon>
        <taxon>Asteroideae</taxon>
        <taxon>Anthemideae</taxon>
        <taxon>Anthemidinae</taxon>
        <taxon>Tanacetum</taxon>
    </lineage>
</organism>
<feature type="signal peptide" evidence="1">
    <location>
        <begin position="1"/>
        <end position="23"/>
    </location>
</feature>
<gene>
    <name evidence="2" type="ORF">Tci_912028</name>
</gene>
<dbReference type="EMBL" id="BKCJ011527116">
    <property type="protein sequence ID" value="GFD40059.1"/>
    <property type="molecule type" value="Genomic_DNA"/>
</dbReference>